<comment type="caution">
    <text evidence="2">The sequence shown here is derived from an EMBL/GenBank/DDBJ whole genome shotgun (WGS) entry which is preliminary data.</text>
</comment>
<dbReference type="EMBL" id="JAEDXU010000003">
    <property type="protein sequence ID" value="MBP1046053.1"/>
    <property type="molecule type" value="Genomic_DNA"/>
</dbReference>
<gene>
    <name evidence="2" type="ORF">I6N96_07140</name>
</gene>
<proteinExistence type="predicted"/>
<keyword evidence="1" id="KW-0472">Membrane</keyword>
<dbReference type="Proteomes" id="UP000673375">
    <property type="component" value="Unassembled WGS sequence"/>
</dbReference>
<evidence type="ECO:0000313" key="3">
    <source>
        <dbReference type="Proteomes" id="UP000673375"/>
    </source>
</evidence>
<keyword evidence="3" id="KW-1185">Reference proteome</keyword>
<reference evidence="2 3" key="1">
    <citation type="submission" date="2020-12" db="EMBL/GenBank/DDBJ databases">
        <title>Vagococcus allomyrinae sp. nov. and Enterococcus lavae sp. nov., isolated from the larvae of Allomyrina dichotoma.</title>
        <authorList>
            <person name="Lee S.D."/>
        </authorList>
    </citation>
    <scope>NUCLEOTIDE SEQUENCE [LARGE SCALE GENOMIC DNA]</scope>
    <source>
        <strain evidence="2 3">BWM-S5</strain>
    </source>
</reference>
<keyword evidence="1" id="KW-0812">Transmembrane</keyword>
<organism evidence="2 3">
    <name type="scientific">Enterococcus larvae</name>
    <dbReference type="NCBI Taxonomy" id="2794352"/>
    <lineage>
        <taxon>Bacteria</taxon>
        <taxon>Bacillati</taxon>
        <taxon>Bacillota</taxon>
        <taxon>Bacilli</taxon>
        <taxon>Lactobacillales</taxon>
        <taxon>Enterococcaceae</taxon>
        <taxon>Enterococcus</taxon>
    </lineage>
</organism>
<feature type="transmembrane region" description="Helical" evidence="1">
    <location>
        <begin position="66"/>
        <end position="88"/>
    </location>
</feature>
<dbReference type="RefSeq" id="WP_209556879.1">
    <property type="nucleotide sequence ID" value="NZ_JAEDXU010000003.1"/>
</dbReference>
<keyword evidence="1" id="KW-1133">Transmembrane helix</keyword>
<name>A0ABS4CHF1_9ENTE</name>
<feature type="transmembrane region" description="Helical" evidence="1">
    <location>
        <begin position="37"/>
        <end position="54"/>
    </location>
</feature>
<evidence type="ECO:0000256" key="1">
    <source>
        <dbReference type="SAM" id="Phobius"/>
    </source>
</evidence>
<feature type="transmembrane region" description="Helical" evidence="1">
    <location>
        <begin position="147"/>
        <end position="165"/>
    </location>
</feature>
<feature type="transmembrane region" description="Helical" evidence="1">
    <location>
        <begin position="122"/>
        <end position="141"/>
    </location>
</feature>
<sequence>MTEKQYVLIGHRNNKTEVIFFDLIKQKFVIRQDKKNINFVGVTILGTAIISFLFRPLKQIYISENYILWLSIGAGIGAILSVLGSKAITKSIEKQTFKSVSVSNDEVERIVNESEKMMKSDVAIKIFLLLLMCVCPIVFYFSKNAESFLLIPISIVLFFVLSDFMDHKRRKQCFRMLKNRSEIERKK</sequence>
<protein>
    <submittedName>
        <fullName evidence="2">Uncharacterized protein</fullName>
    </submittedName>
</protein>
<accession>A0ABS4CHF1</accession>
<evidence type="ECO:0000313" key="2">
    <source>
        <dbReference type="EMBL" id="MBP1046053.1"/>
    </source>
</evidence>